<dbReference type="EMBL" id="BASG01000005">
    <property type="protein sequence ID" value="GAD12813.1"/>
    <property type="molecule type" value="Genomic_DNA"/>
</dbReference>
<reference evidence="2" key="1">
    <citation type="journal article" date="2013" name="Genome">
        <title>Draft Genome Sequence of Geobacillus kaustophilus GBlys, a Lysogenic Strain with Bacteriophage phiOH2.</title>
        <authorList>
            <person name="Doi K."/>
            <person name="Mori K."/>
            <person name="Martono H."/>
            <person name="Nagayoshi Y."/>
            <person name="Fujino Y."/>
            <person name="Tashiro K."/>
            <person name="Kuhara S."/>
            <person name="Ohshima T."/>
        </authorList>
    </citation>
    <scope>NUCLEOTIDE SEQUENCE [LARGE SCALE GENOMIC DNA]</scope>
    <source>
        <strain evidence="2">GBlys</strain>
    </source>
</reference>
<evidence type="ECO:0000313" key="1">
    <source>
        <dbReference type="EMBL" id="GAD12813.1"/>
    </source>
</evidence>
<protein>
    <submittedName>
        <fullName evidence="1">Uncharacterized protein</fullName>
    </submittedName>
</protein>
<sequence>MHSFCCTWMAERSNGSGAASFPFRHPLGRSSLVQSYIGCNEIV</sequence>
<name>U2Y847_GEOKU</name>
<organism evidence="1 2">
    <name type="scientific">Geobacillus kaustophilus GBlys</name>
    <dbReference type="NCBI Taxonomy" id="1337888"/>
    <lineage>
        <taxon>Bacteria</taxon>
        <taxon>Bacillati</taxon>
        <taxon>Bacillota</taxon>
        <taxon>Bacilli</taxon>
        <taxon>Bacillales</taxon>
        <taxon>Anoxybacillaceae</taxon>
        <taxon>Geobacillus</taxon>
        <taxon>Geobacillus thermoleovorans group</taxon>
    </lineage>
</organism>
<comment type="caution">
    <text evidence="1">The sequence shown here is derived from an EMBL/GenBank/DDBJ whole genome shotgun (WGS) entry which is preliminary data.</text>
</comment>
<dbReference type="Proteomes" id="UP000016424">
    <property type="component" value="Unassembled WGS sequence"/>
</dbReference>
<dbReference type="AlphaFoldDB" id="U2Y847"/>
<evidence type="ECO:0000313" key="2">
    <source>
        <dbReference type="Proteomes" id="UP000016424"/>
    </source>
</evidence>
<accession>U2Y847</accession>
<gene>
    <name evidence="1" type="ORF">GBL_1030</name>
</gene>
<proteinExistence type="predicted"/>